<dbReference type="Gene3D" id="3.30.420.40">
    <property type="match status" value="1"/>
</dbReference>
<dbReference type="Pfam" id="PF00814">
    <property type="entry name" value="TsaD"/>
    <property type="match status" value="1"/>
</dbReference>
<dbReference type="Proteomes" id="UP000000379">
    <property type="component" value="Chromosome"/>
</dbReference>
<organism evidence="2 3">
    <name type="scientific">Truepera radiovictrix (strain DSM 17093 / CIP 108686 / LMG 22925 / RQ-24)</name>
    <dbReference type="NCBI Taxonomy" id="649638"/>
    <lineage>
        <taxon>Bacteria</taxon>
        <taxon>Thermotogati</taxon>
        <taxon>Deinococcota</taxon>
        <taxon>Deinococci</taxon>
        <taxon>Trueperales</taxon>
        <taxon>Trueperaceae</taxon>
        <taxon>Truepera</taxon>
    </lineage>
</organism>
<dbReference type="AlphaFoldDB" id="D7CRG7"/>
<dbReference type="GO" id="GO:0005829">
    <property type="term" value="C:cytosol"/>
    <property type="evidence" value="ECO:0007669"/>
    <property type="project" value="TreeGrafter"/>
</dbReference>
<dbReference type="SUPFAM" id="SSF53067">
    <property type="entry name" value="Actin-like ATPase domain"/>
    <property type="match status" value="2"/>
</dbReference>
<dbReference type="EMBL" id="CP002049">
    <property type="protein sequence ID" value="ADI13457.1"/>
    <property type="molecule type" value="Genomic_DNA"/>
</dbReference>
<dbReference type="InterPro" id="IPR043129">
    <property type="entry name" value="ATPase_NBD"/>
</dbReference>
<evidence type="ECO:0000313" key="3">
    <source>
        <dbReference type="Proteomes" id="UP000000379"/>
    </source>
</evidence>
<dbReference type="NCBIfam" id="TIGR03725">
    <property type="entry name" value="T6A_YeaZ"/>
    <property type="match status" value="1"/>
</dbReference>
<evidence type="ECO:0000259" key="1">
    <source>
        <dbReference type="Pfam" id="PF00814"/>
    </source>
</evidence>
<dbReference type="eggNOG" id="COG1214">
    <property type="taxonomic scope" value="Bacteria"/>
</dbReference>
<evidence type="ECO:0000313" key="2">
    <source>
        <dbReference type="EMBL" id="ADI13457.1"/>
    </source>
</evidence>
<reference evidence="2 3" key="2">
    <citation type="journal article" date="2011" name="Stand. Genomic Sci.">
        <title>Complete genome sequence of Truepera radiovictrix type strain (RQ-24).</title>
        <authorList>
            <person name="Ivanova N."/>
            <person name="Rohde C."/>
            <person name="Munk C."/>
            <person name="Nolan M."/>
            <person name="Lucas S."/>
            <person name="Del Rio T.G."/>
            <person name="Tice H."/>
            <person name="Deshpande S."/>
            <person name="Cheng J.F."/>
            <person name="Tapia R."/>
            <person name="Han C."/>
            <person name="Goodwin L."/>
            <person name="Pitluck S."/>
            <person name="Liolios K."/>
            <person name="Mavromatis K."/>
            <person name="Mikhailova N."/>
            <person name="Pati A."/>
            <person name="Chen A."/>
            <person name="Palaniappan K."/>
            <person name="Land M."/>
            <person name="Hauser L."/>
            <person name="Chang Y.J."/>
            <person name="Jeffries C.D."/>
            <person name="Brambilla E."/>
            <person name="Rohde M."/>
            <person name="Goker M."/>
            <person name="Tindall B.J."/>
            <person name="Woyke T."/>
            <person name="Bristow J."/>
            <person name="Eisen J.A."/>
            <person name="Markowitz V."/>
            <person name="Hugenholtz P."/>
            <person name="Kyrpides N.C."/>
            <person name="Klenk H.P."/>
            <person name="Lapidus A."/>
        </authorList>
    </citation>
    <scope>NUCLEOTIDE SEQUENCE [LARGE SCALE GENOMIC DNA]</scope>
    <source>
        <strain evidence="3">DSM 17093 / CIP 108686 / LMG 22925 / RQ-24</strain>
    </source>
</reference>
<dbReference type="KEGG" id="tra:Trad_0318"/>
<keyword evidence="3" id="KW-1185">Reference proteome</keyword>
<reference evidence="3" key="1">
    <citation type="submission" date="2010-05" db="EMBL/GenBank/DDBJ databases">
        <title>The complete genome of Truepera radiovictris DSM 17093.</title>
        <authorList>
            <consortium name="US DOE Joint Genome Institute (JGI-PGF)"/>
            <person name="Lucas S."/>
            <person name="Copeland A."/>
            <person name="Lapidus A."/>
            <person name="Glavina del Rio T."/>
            <person name="Dalin E."/>
            <person name="Tice H."/>
            <person name="Bruce D."/>
            <person name="Goodwin L."/>
            <person name="Pitluck S."/>
            <person name="Kyrpides N."/>
            <person name="Mavromatis K."/>
            <person name="Ovchinnikova G."/>
            <person name="Munk A.C."/>
            <person name="Detter J.C."/>
            <person name="Han C."/>
            <person name="Tapia R."/>
            <person name="Land M."/>
            <person name="Hauser L."/>
            <person name="Markowitz V."/>
            <person name="Cheng J.-F."/>
            <person name="Hugenholtz P."/>
            <person name="Woyke T."/>
            <person name="Wu D."/>
            <person name="Tindall B."/>
            <person name="Pomrenke H.G."/>
            <person name="Brambilla E."/>
            <person name="Klenk H.-P."/>
            <person name="Eisen J.A."/>
        </authorList>
    </citation>
    <scope>NUCLEOTIDE SEQUENCE [LARGE SCALE GENOMIC DNA]</scope>
    <source>
        <strain evidence="3">DSM 17093 / CIP 108686 / LMG 22925 / RQ-24</strain>
    </source>
</reference>
<accession>D7CRG7</accession>
<dbReference type="InterPro" id="IPR000905">
    <property type="entry name" value="Gcp-like_dom"/>
</dbReference>
<sequence>MTDPATNLTGTPLYLGLDTASAFLALALWSPHGGLVAACCEEVGREHARRLPRALDEVFERAGRTPRDLAGVAVGVGPGSYTGLRVGVAAAQGLARGLGVPLRGETSLAAQAASVLGPDLPAALVALDARRGNVYAGVYRYAPQGPVLAGDIVKASRDALRAAHPLPYFENLAPDAGYLARCAQRGASALRPLYL</sequence>
<dbReference type="GO" id="GO:0002949">
    <property type="term" value="P:tRNA threonylcarbamoyladenosine modification"/>
    <property type="evidence" value="ECO:0007669"/>
    <property type="project" value="InterPro"/>
</dbReference>
<dbReference type="STRING" id="649638.Trad_0318"/>
<dbReference type="RefSeq" id="WP_013176837.1">
    <property type="nucleotide sequence ID" value="NC_014221.1"/>
</dbReference>
<dbReference type="HOGENOM" id="CLU_064886_3_0_0"/>
<feature type="domain" description="Gcp-like" evidence="1">
    <location>
        <begin position="41"/>
        <end position="160"/>
    </location>
</feature>
<protein>
    <submittedName>
        <fullName evidence="2">Peptidase M22 glycoprotease</fullName>
    </submittedName>
</protein>
<dbReference type="PANTHER" id="PTHR11735">
    <property type="entry name" value="TRNA N6-ADENOSINE THREONYLCARBAMOYLTRANSFERASE"/>
    <property type="match status" value="1"/>
</dbReference>
<dbReference type="PANTHER" id="PTHR11735:SF11">
    <property type="entry name" value="TRNA THREONYLCARBAMOYLADENOSINE BIOSYNTHESIS PROTEIN TSAB"/>
    <property type="match status" value="1"/>
</dbReference>
<proteinExistence type="predicted"/>
<name>D7CRG7_TRURR</name>
<gene>
    <name evidence="2" type="ordered locus">Trad_0318</name>
</gene>
<dbReference type="InterPro" id="IPR022496">
    <property type="entry name" value="T6A_TsaB"/>
</dbReference>